<evidence type="ECO:0000313" key="3">
    <source>
        <dbReference type="Proteomes" id="UP001210211"/>
    </source>
</evidence>
<gene>
    <name evidence="2" type="ORF">LUZ61_011800</name>
</gene>
<keyword evidence="3" id="KW-1185">Reference proteome</keyword>
<reference evidence="2 3" key="1">
    <citation type="journal article" date="2022" name="Cell">
        <title>Repeat-based holocentromeres influence genome architecture and karyotype evolution.</title>
        <authorList>
            <person name="Hofstatter P.G."/>
            <person name="Thangavel G."/>
            <person name="Lux T."/>
            <person name="Neumann P."/>
            <person name="Vondrak T."/>
            <person name="Novak P."/>
            <person name="Zhang M."/>
            <person name="Costa L."/>
            <person name="Castellani M."/>
            <person name="Scott A."/>
            <person name="Toegelov H."/>
            <person name="Fuchs J."/>
            <person name="Mata-Sucre Y."/>
            <person name="Dias Y."/>
            <person name="Vanzela A.L.L."/>
            <person name="Huettel B."/>
            <person name="Almeida C.C.S."/>
            <person name="Simkova H."/>
            <person name="Souza G."/>
            <person name="Pedrosa-Harand A."/>
            <person name="Macas J."/>
            <person name="Mayer K.F.X."/>
            <person name="Houben A."/>
            <person name="Marques A."/>
        </authorList>
    </citation>
    <scope>NUCLEOTIDE SEQUENCE [LARGE SCALE GENOMIC DNA]</scope>
    <source>
        <strain evidence="2">RhyTen1mFocal</strain>
    </source>
</reference>
<feature type="compositionally biased region" description="Polar residues" evidence="1">
    <location>
        <begin position="59"/>
        <end position="71"/>
    </location>
</feature>
<dbReference type="AlphaFoldDB" id="A0AAD6A1V1"/>
<feature type="compositionally biased region" description="Pro residues" evidence="1">
    <location>
        <begin position="36"/>
        <end position="52"/>
    </location>
</feature>
<name>A0AAD6A1V1_9POAL</name>
<comment type="caution">
    <text evidence="2">The sequence shown here is derived from an EMBL/GenBank/DDBJ whole genome shotgun (WGS) entry which is preliminary data.</text>
</comment>
<dbReference type="PANTHER" id="PTHR31245">
    <property type="entry name" value="UBIQUITIN SYSTEM COMPONENT CUE PROTEIN"/>
    <property type="match status" value="1"/>
</dbReference>
<evidence type="ECO:0000313" key="2">
    <source>
        <dbReference type="EMBL" id="KAJ3708095.1"/>
    </source>
</evidence>
<dbReference type="PANTHER" id="PTHR31245:SF20">
    <property type="entry name" value="F18B13.13 PROTEIN"/>
    <property type="match status" value="1"/>
</dbReference>
<protein>
    <submittedName>
        <fullName evidence="2">Uncharacterized protein</fullName>
    </submittedName>
</protein>
<accession>A0AAD6A1V1</accession>
<proteinExistence type="predicted"/>
<feature type="region of interest" description="Disordered" evidence="1">
    <location>
        <begin position="1"/>
        <end position="71"/>
    </location>
</feature>
<feature type="compositionally biased region" description="Basic and acidic residues" evidence="1">
    <location>
        <begin position="8"/>
        <end position="23"/>
    </location>
</feature>
<dbReference type="Proteomes" id="UP001210211">
    <property type="component" value="Unassembled WGS sequence"/>
</dbReference>
<dbReference type="EMBL" id="JAMRDG010000001">
    <property type="protein sequence ID" value="KAJ3708095.1"/>
    <property type="molecule type" value="Genomic_DNA"/>
</dbReference>
<organism evidence="2 3">
    <name type="scientific">Rhynchospora tenuis</name>
    <dbReference type="NCBI Taxonomy" id="198213"/>
    <lineage>
        <taxon>Eukaryota</taxon>
        <taxon>Viridiplantae</taxon>
        <taxon>Streptophyta</taxon>
        <taxon>Embryophyta</taxon>
        <taxon>Tracheophyta</taxon>
        <taxon>Spermatophyta</taxon>
        <taxon>Magnoliopsida</taxon>
        <taxon>Liliopsida</taxon>
        <taxon>Poales</taxon>
        <taxon>Cyperaceae</taxon>
        <taxon>Cyperoideae</taxon>
        <taxon>Rhynchosporeae</taxon>
        <taxon>Rhynchospora</taxon>
    </lineage>
</organism>
<evidence type="ECO:0000256" key="1">
    <source>
        <dbReference type="SAM" id="MobiDB-lite"/>
    </source>
</evidence>
<sequence>MSALTVSRKRDASDFLGDPDRLISKRVRRGARLFSTPPPPTPPPPTPPPPFLSNPFAPASSSVNSEVEDNIPTSGKQWAEVFVKEMMKAYDINDAKNSAFRMLEVFEKSVKESNAAEAMETFQVEHNKLKEQMDSLLHENGILKRAVAIQHERLKECGDKVKELDGLKQTLTQYQEKIRTLELNNYALAMHLKRAQESSSIQGHFNRDIF</sequence>